<organism evidence="1 2">
    <name type="scientific">Colletotrichum gloeosporioides (strain Cg-14)</name>
    <name type="common">Anthracnose fungus</name>
    <name type="synonym">Glomerella cingulata</name>
    <dbReference type="NCBI Taxonomy" id="1237896"/>
    <lineage>
        <taxon>Eukaryota</taxon>
        <taxon>Fungi</taxon>
        <taxon>Dikarya</taxon>
        <taxon>Ascomycota</taxon>
        <taxon>Pezizomycotina</taxon>
        <taxon>Sordariomycetes</taxon>
        <taxon>Hypocreomycetidae</taxon>
        <taxon>Glomerellales</taxon>
        <taxon>Glomerellaceae</taxon>
        <taxon>Colletotrichum</taxon>
        <taxon>Colletotrichum gloeosporioides species complex</taxon>
    </lineage>
</organism>
<reference evidence="2" key="1">
    <citation type="journal article" date="2013" name="Mol. Plant Microbe Interact.">
        <title>Global aspects of pacC regulation of pathogenicity genes in Colletotrichum gloeosporioides as revealed by transcriptome analysis.</title>
        <authorList>
            <person name="Alkan N."/>
            <person name="Meng X."/>
            <person name="Friedlander G."/>
            <person name="Reuveni E."/>
            <person name="Sukno S."/>
            <person name="Sherman A."/>
            <person name="Thon M."/>
            <person name="Fluhr R."/>
            <person name="Prusky D."/>
        </authorList>
    </citation>
    <scope>NUCLEOTIDE SEQUENCE [LARGE SCALE GENOMIC DNA]</scope>
    <source>
        <strain evidence="2">Cg-14</strain>
    </source>
</reference>
<evidence type="ECO:0000313" key="1">
    <source>
        <dbReference type="EMBL" id="EQB44381.1"/>
    </source>
</evidence>
<protein>
    <submittedName>
        <fullName evidence="1">Uncharacterized protein</fullName>
    </submittedName>
</protein>
<dbReference type="EMBL" id="AMYD01004017">
    <property type="protein sequence ID" value="EQB44381.1"/>
    <property type="molecule type" value="Genomic_DNA"/>
</dbReference>
<evidence type="ECO:0000313" key="2">
    <source>
        <dbReference type="Proteomes" id="UP000015530"/>
    </source>
</evidence>
<sequence length="124" mass="13501">MQPSSQSHAIAALTDFFITWEYHIRALFSACLGRLRLKSTGAIVIKTDVPTLSSGLPIGLLADGELDTLRPRTLAGDQRWEGYLEGEFSLVCVTSEAAVQLKGGYESSIVDKAGKHVQQMSFDN</sequence>
<dbReference type="HOGENOM" id="CLU_2003746_0_0_1"/>
<dbReference type="AlphaFoldDB" id="T0KY55"/>
<dbReference type="Proteomes" id="UP000015530">
    <property type="component" value="Unassembled WGS sequence"/>
</dbReference>
<name>T0KY55_COLGC</name>
<proteinExistence type="predicted"/>
<accession>T0KY55</accession>
<comment type="caution">
    <text evidence="1">The sequence shown here is derived from an EMBL/GenBank/DDBJ whole genome shotgun (WGS) entry which is preliminary data.</text>
</comment>
<gene>
    <name evidence="1" type="ORF">CGLO_16878</name>
</gene>